<gene>
    <name evidence="1" type="ORF">ABG768_023230</name>
</gene>
<comment type="caution">
    <text evidence="1">The sequence shown here is derived from an EMBL/GenBank/DDBJ whole genome shotgun (WGS) entry which is preliminary data.</text>
</comment>
<dbReference type="AlphaFoldDB" id="A0AAW2AQB2"/>
<dbReference type="Proteomes" id="UP001479290">
    <property type="component" value="Unassembled WGS sequence"/>
</dbReference>
<keyword evidence="2" id="KW-1185">Reference proteome</keyword>
<name>A0AAW2AQB2_CULAL</name>
<protein>
    <submittedName>
        <fullName evidence="1">Uncharacterized protein</fullName>
    </submittedName>
</protein>
<organism evidence="1 2">
    <name type="scientific">Culter alburnus</name>
    <name type="common">Topmouth culter</name>
    <dbReference type="NCBI Taxonomy" id="194366"/>
    <lineage>
        <taxon>Eukaryota</taxon>
        <taxon>Metazoa</taxon>
        <taxon>Chordata</taxon>
        <taxon>Craniata</taxon>
        <taxon>Vertebrata</taxon>
        <taxon>Euteleostomi</taxon>
        <taxon>Actinopterygii</taxon>
        <taxon>Neopterygii</taxon>
        <taxon>Teleostei</taxon>
        <taxon>Ostariophysi</taxon>
        <taxon>Cypriniformes</taxon>
        <taxon>Xenocyprididae</taxon>
        <taxon>Xenocypridinae</taxon>
        <taxon>Culter</taxon>
    </lineage>
</organism>
<evidence type="ECO:0000313" key="2">
    <source>
        <dbReference type="Proteomes" id="UP001479290"/>
    </source>
</evidence>
<feature type="non-terminal residue" evidence="1">
    <location>
        <position position="1"/>
    </location>
</feature>
<evidence type="ECO:0000313" key="1">
    <source>
        <dbReference type="EMBL" id="KAK9975173.1"/>
    </source>
</evidence>
<reference evidence="1 2" key="1">
    <citation type="submission" date="2024-05" db="EMBL/GenBank/DDBJ databases">
        <title>A high-quality chromosomal-level genome assembly of Topmouth culter (Culter alburnus).</title>
        <authorList>
            <person name="Zhao H."/>
        </authorList>
    </citation>
    <scope>NUCLEOTIDE SEQUENCE [LARGE SCALE GENOMIC DNA]</scope>
    <source>
        <strain evidence="1">CATC2023</strain>
        <tissue evidence="1">Muscle</tissue>
    </source>
</reference>
<sequence>SYLCKTSSPQKPPNLRTEASSLGLTPAARGRHPQRAVSLCGLASSLRRETNTRSGCGR</sequence>
<proteinExistence type="predicted"/>
<dbReference type="EMBL" id="JAWDJR010000005">
    <property type="protein sequence ID" value="KAK9975173.1"/>
    <property type="molecule type" value="Genomic_DNA"/>
</dbReference>
<accession>A0AAW2AQB2</accession>